<dbReference type="Proteomes" id="UP000024900">
    <property type="component" value="Unassembled WGS sequence"/>
</dbReference>
<feature type="region of interest" description="Disordered" evidence="1">
    <location>
        <begin position="54"/>
        <end position="77"/>
    </location>
</feature>
<dbReference type="EMBL" id="ADOU02000004">
    <property type="protein sequence ID" value="KGJ69011.1"/>
    <property type="molecule type" value="Genomic_DNA"/>
</dbReference>
<evidence type="ECO:0000313" key="2">
    <source>
        <dbReference type="EMBL" id="KGJ69011.1"/>
    </source>
</evidence>
<proteinExistence type="predicted"/>
<organism evidence="2 3">
    <name type="scientific">Bradyrhizobium diazoefficiens SEMIA 5080</name>
    <dbReference type="NCBI Taxonomy" id="754504"/>
    <lineage>
        <taxon>Bacteria</taxon>
        <taxon>Pseudomonadati</taxon>
        <taxon>Pseudomonadota</taxon>
        <taxon>Alphaproteobacteria</taxon>
        <taxon>Hyphomicrobiales</taxon>
        <taxon>Nitrobacteraceae</taxon>
        <taxon>Bradyrhizobium</taxon>
    </lineage>
</organism>
<reference evidence="2 3" key="1">
    <citation type="journal article" date="2014" name="BMC Genomics">
        <title>Comparative genomics of Bradyrhizobium japonicum CPAC 15 and Bradyrhizobium diazoefficiens CPAC 7: elite model strains for understanding symbiotic performance with soybean.</title>
        <authorList>
            <person name="Siqueira A.F."/>
            <person name="Ormeno-Orrillo E."/>
            <person name="Souza R.C."/>
            <person name="Rodrigues E.P."/>
            <person name="Almeida L.G."/>
            <person name="Barcellos F.G."/>
            <person name="Batista J.S."/>
            <person name="Nakatami A.S."/>
            <person name="Martinez-Romero E."/>
            <person name="Vasconcelos A.T."/>
            <person name="Hungria M."/>
        </authorList>
    </citation>
    <scope>NUCLEOTIDE SEQUENCE [LARGE SCALE GENOMIC DNA]</scope>
    <source>
        <strain evidence="2 3">SEMIA 5080</strain>
    </source>
</reference>
<sequence>MPKVSQAGVCGAKLDPTQEPALLIPRIHPTDLSLGTMNHETMVKNTALVVNRPEPECDIGGTSPGEISAWQTNSAIS</sequence>
<evidence type="ECO:0000313" key="3">
    <source>
        <dbReference type="Proteomes" id="UP000024900"/>
    </source>
</evidence>
<dbReference type="AlphaFoldDB" id="A0A837CJE0"/>
<protein>
    <submittedName>
        <fullName evidence="2">Uncharacterized protein</fullName>
    </submittedName>
</protein>
<name>A0A837CJE0_9BRAD</name>
<evidence type="ECO:0000256" key="1">
    <source>
        <dbReference type="SAM" id="MobiDB-lite"/>
    </source>
</evidence>
<comment type="caution">
    <text evidence="2">The sequence shown here is derived from an EMBL/GenBank/DDBJ whole genome shotgun (WGS) entry which is preliminary data.</text>
</comment>
<gene>
    <name evidence="2" type="ORF">BJA5080_00088</name>
</gene>
<accession>A0A837CJE0</accession>